<dbReference type="EMBL" id="GDID01005814">
    <property type="protein sequence ID" value="JAP90792.1"/>
    <property type="molecule type" value="Transcribed_RNA"/>
</dbReference>
<protein>
    <submittedName>
        <fullName evidence="1">Uncharacterized protein</fullName>
    </submittedName>
</protein>
<dbReference type="AlphaFoldDB" id="A0A146K1N1"/>
<organism evidence="1">
    <name type="scientific">Trepomonas sp. PC1</name>
    <dbReference type="NCBI Taxonomy" id="1076344"/>
    <lineage>
        <taxon>Eukaryota</taxon>
        <taxon>Metamonada</taxon>
        <taxon>Diplomonadida</taxon>
        <taxon>Hexamitidae</taxon>
        <taxon>Hexamitinae</taxon>
        <taxon>Trepomonas</taxon>
    </lineage>
</organism>
<sequence length="230" mass="26749">VKHDSKFVARIPKSEEKAAAIYRSPEPVLPALSVGLQKLTIEQLDYRMRRQEAVKSQQYSTSQTYSPNDFKHLIMSRTQNKVQEAVKISKSPIKQTKAQVYEPEKIIPVKKDPIMEVDFFDRYKDLQRLDKRQTTPLQNKKSLSPVRNQTTFTHQKQDISQNAFIIPYQAPDRTLVMALMCEYDLQKESGIPHAGSVRVQRKADLKEKQIQEMQQMRAKNFEKSQNIDLV</sequence>
<accession>A0A146K1N1</accession>
<proteinExistence type="predicted"/>
<evidence type="ECO:0000313" key="1">
    <source>
        <dbReference type="EMBL" id="JAP90792.1"/>
    </source>
</evidence>
<name>A0A146K1N1_9EUKA</name>
<feature type="non-terminal residue" evidence="1">
    <location>
        <position position="1"/>
    </location>
</feature>
<gene>
    <name evidence="1" type="ORF">TPC1_17802</name>
</gene>
<reference evidence="1" key="1">
    <citation type="submission" date="2015-07" db="EMBL/GenBank/DDBJ databases">
        <title>Adaptation to a free-living lifestyle via gene acquisitions in the diplomonad Trepomonas sp. PC1.</title>
        <authorList>
            <person name="Xu F."/>
            <person name="Jerlstrom-Hultqvist J."/>
            <person name="Kolisko M."/>
            <person name="Simpson A.G.B."/>
            <person name="Roger A.J."/>
            <person name="Svard S.G."/>
            <person name="Andersson J.O."/>
        </authorList>
    </citation>
    <scope>NUCLEOTIDE SEQUENCE</scope>
    <source>
        <strain evidence="1">PC1</strain>
    </source>
</reference>